<dbReference type="Gene3D" id="3.40.50.300">
    <property type="entry name" value="P-loop containing nucleotide triphosphate hydrolases"/>
    <property type="match status" value="1"/>
</dbReference>
<dbReference type="InterPro" id="IPR019489">
    <property type="entry name" value="Clp_ATPase_C"/>
</dbReference>
<dbReference type="InterPro" id="IPR050130">
    <property type="entry name" value="ClpA_ClpB"/>
</dbReference>
<dbReference type="PANTHER" id="PTHR11638:SF18">
    <property type="entry name" value="HEAT SHOCK PROTEIN 104"/>
    <property type="match status" value="1"/>
</dbReference>
<gene>
    <name evidence="6" type="ORF">HF519_27420</name>
</gene>
<keyword evidence="7" id="KW-1185">Reference proteome</keyword>
<dbReference type="InterPro" id="IPR003593">
    <property type="entry name" value="AAA+_ATPase"/>
</dbReference>
<dbReference type="SUPFAM" id="SSF52540">
    <property type="entry name" value="P-loop containing nucleoside triphosphate hydrolases"/>
    <property type="match status" value="1"/>
</dbReference>
<feature type="domain" description="AAA+ ATPase" evidence="4">
    <location>
        <begin position="15"/>
        <end position="160"/>
    </location>
</feature>
<dbReference type="GO" id="GO:0034605">
    <property type="term" value="P:cellular response to heat"/>
    <property type="evidence" value="ECO:0007669"/>
    <property type="project" value="TreeGrafter"/>
</dbReference>
<dbReference type="Proteomes" id="UP000586918">
    <property type="component" value="Unassembled WGS sequence"/>
</dbReference>
<evidence type="ECO:0000259" key="4">
    <source>
        <dbReference type="SMART" id="SM00382"/>
    </source>
</evidence>
<evidence type="ECO:0000313" key="7">
    <source>
        <dbReference type="Proteomes" id="UP000586918"/>
    </source>
</evidence>
<reference evidence="6 7" key="1">
    <citation type="submission" date="2020-04" db="EMBL/GenBank/DDBJ databases">
        <authorList>
            <person name="Klaysubun C."/>
            <person name="Duangmal K."/>
            <person name="Lipun K."/>
        </authorList>
    </citation>
    <scope>NUCLEOTIDE SEQUENCE [LARGE SCALE GENOMIC DNA]</scope>
    <source>
        <strain evidence="6 7">DSM 45300</strain>
    </source>
</reference>
<dbReference type="Gene3D" id="1.10.8.60">
    <property type="match status" value="1"/>
</dbReference>
<evidence type="ECO:0000256" key="2">
    <source>
        <dbReference type="ARBA" id="ARBA00022840"/>
    </source>
</evidence>
<comment type="caution">
    <text evidence="6">The sequence shown here is derived from an EMBL/GenBank/DDBJ whole genome shotgun (WGS) entry which is preliminary data.</text>
</comment>
<evidence type="ECO:0000259" key="5">
    <source>
        <dbReference type="SMART" id="SM01086"/>
    </source>
</evidence>
<dbReference type="SMART" id="SM01086">
    <property type="entry name" value="ClpB_D2-small"/>
    <property type="match status" value="1"/>
</dbReference>
<dbReference type="Pfam" id="PF10431">
    <property type="entry name" value="ClpB_D2-small"/>
    <property type="match status" value="1"/>
</dbReference>
<organism evidence="6 7">
    <name type="scientific">Pseudonocardia bannensis</name>
    <dbReference type="NCBI Taxonomy" id="630973"/>
    <lineage>
        <taxon>Bacteria</taxon>
        <taxon>Bacillati</taxon>
        <taxon>Actinomycetota</taxon>
        <taxon>Actinomycetes</taxon>
        <taxon>Pseudonocardiales</taxon>
        <taxon>Pseudonocardiaceae</taxon>
        <taxon>Pseudonocardia</taxon>
    </lineage>
</organism>
<dbReference type="GO" id="GO:0005524">
    <property type="term" value="F:ATP binding"/>
    <property type="evidence" value="ECO:0007669"/>
    <property type="project" value="UniProtKB-KW"/>
</dbReference>
<evidence type="ECO:0000313" key="6">
    <source>
        <dbReference type="EMBL" id="NMH95221.1"/>
    </source>
</evidence>
<dbReference type="InterPro" id="IPR001270">
    <property type="entry name" value="ClpA/B"/>
</dbReference>
<dbReference type="AlphaFoldDB" id="A0A848DS68"/>
<feature type="domain" description="Clp ATPase C-terminal" evidence="5">
    <location>
        <begin position="185"/>
        <end position="274"/>
    </location>
</feature>
<evidence type="ECO:0000256" key="3">
    <source>
        <dbReference type="ARBA" id="ARBA00023186"/>
    </source>
</evidence>
<accession>A0A848DS68</accession>
<dbReference type="CDD" id="cd19499">
    <property type="entry name" value="RecA-like_ClpB_Hsp104-like"/>
    <property type="match status" value="1"/>
</dbReference>
<feature type="non-terminal residue" evidence="6">
    <location>
        <position position="1"/>
    </location>
</feature>
<protein>
    <submittedName>
        <fullName evidence="6">AAA domain-containing protein</fullName>
    </submittedName>
</protein>
<dbReference type="GO" id="GO:0016887">
    <property type="term" value="F:ATP hydrolysis activity"/>
    <property type="evidence" value="ECO:0007669"/>
    <property type="project" value="InterPro"/>
</dbReference>
<dbReference type="EMBL" id="JAAXKZ010000165">
    <property type="protein sequence ID" value="NMH95221.1"/>
    <property type="molecule type" value="Genomic_DNA"/>
</dbReference>
<dbReference type="SMART" id="SM00382">
    <property type="entry name" value="AAA"/>
    <property type="match status" value="1"/>
</dbReference>
<dbReference type="PRINTS" id="PR00300">
    <property type="entry name" value="CLPPROTEASEA"/>
</dbReference>
<dbReference type="Pfam" id="PF07724">
    <property type="entry name" value="AAA_2"/>
    <property type="match status" value="1"/>
</dbReference>
<dbReference type="GO" id="GO:0005737">
    <property type="term" value="C:cytoplasm"/>
    <property type="evidence" value="ECO:0007669"/>
    <property type="project" value="TreeGrafter"/>
</dbReference>
<dbReference type="InterPro" id="IPR003959">
    <property type="entry name" value="ATPase_AAA_core"/>
</dbReference>
<keyword evidence="2" id="KW-0067">ATP-binding</keyword>
<sequence length="277" mass="30449">RTPRGRAGLAHPDRPVGSFLFLGPTGVGKTELARALAEALFSSPDRLLRFDMSEFGDRSSAMRLLGAPPGHVGYEDAGQLTEAVRRTPYAVLLLDEIEKAHPDVIGTLLQVLDAGRLTDAHGRTADFTHTVIIMTSNLGAEQLLAATAPGRSVSEIREPLLAQVRRHFRPEFVGRIDEIVLFQGLTREELRRITGLLLEQTRDRVRAQGVDLVVDDAAVDWLAGRGHQPEFGARPLRRTIQRELDRRLSRLLLAGDVRPGHRVVVTASGEGLAFTTR</sequence>
<keyword evidence="3" id="KW-0143">Chaperone</keyword>
<proteinExistence type="predicted"/>
<evidence type="ECO:0000256" key="1">
    <source>
        <dbReference type="ARBA" id="ARBA00022741"/>
    </source>
</evidence>
<dbReference type="RefSeq" id="WP_169415885.1">
    <property type="nucleotide sequence ID" value="NZ_JAAXKZ010000165.1"/>
</dbReference>
<keyword evidence="1" id="KW-0547">Nucleotide-binding</keyword>
<name>A0A848DS68_9PSEU</name>
<dbReference type="PANTHER" id="PTHR11638">
    <property type="entry name" value="ATP-DEPENDENT CLP PROTEASE"/>
    <property type="match status" value="1"/>
</dbReference>
<dbReference type="InterPro" id="IPR027417">
    <property type="entry name" value="P-loop_NTPase"/>
</dbReference>